<evidence type="ECO:0000313" key="3">
    <source>
        <dbReference type="Proteomes" id="UP000599024"/>
    </source>
</evidence>
<dbReference type="EMBL" id="JACNLK010000032">
    <property type="protein sequence ID" value="MBC8208237.1"/>
    <property type="molecule type" value="Genomic_DNA"/>
</dbReference>
<proteinExistence type="predicted"/>
<dbReference type="InterPro" id="IPR036249">
    <property type="entry name" value="Thioredoxin-like_sf"/>
</dbReference>
<evidence type="ECO:0000259" key="1">
    <source>
        <dbReference type="Pfam" id="PF13192"/>
    </source>
</evidence>
<dbReference type="InterPro" id="IPR012336">
    <property type="entry name" value="Thioredoxin-like_fold"/>
</dbReference>
<protein>
    <submittedName>
        <fullName evidence="2">Thioredoxin family protein</fullName>
    </submittedName>
</protein>
<dbReference type="Pfam" id="PF13192">
    <property type="entry name" value="Thioredoxin_3"/>
    <property type="match status" value="1"/>
</dbReference>
<accession>A0A8J6TDE6</accession>
<dbReference type="NCBIfam" id="TIGR00412">
    <property type="entry name" value="redox_disulf_2"/>
    <property type="match status" value="1"/>
</dbReference>
<dbReference type="Proteomes" id="UP000599024">
    <property type="component" value="Unassembled WGS sequence"/>
</dbReference>
<comment type="caution">
    <text evidence="2">The sequence shown here is derived from an EMBL/GenBank/DDBJ whole genome shotgun (WGS) entry which is preliminary data.</text>
</comment>
<gene>
    <name evidence="2" type="ORF">H8E79_03595</name>
</gene>
<dbReference type="PANTHER" id="PTHR36450:SF1">
    <property type="entry name" value="THIOREDOXIN"/>
    <property type="match status" value="1"/>
</dbReference>
<dbReference type="Gene3D" id="3.40.30.10">
    <property type="entry name" value="Glutaredoxin"/>
    <property type="match status" value="1"/>
</dbReference>
<dbReference type="SUPFAM" id="SSF52833">
    <property type="entry name" value="Thioredoxin-like"/>
    <property type="match status" value="1"/>
</dbReference>
<name>A0A8J6TDE6_9BACT</name>
<dbReference type="PANTHER" id="PTHR36450">
    <property type="entry name" value="THIOREDOXIN"/>
    <property type="match status" value="1"/>
</dbReference>
<sequence length="161" mass="17692">MDSATQRILKIGQATIGLIGLDVGLNQALAKELNTDEAVDLIFPLVSRQNYIPAGMESQYKEAIAKEYRRMTGEETEDSEDITIRVFGSGCVSCNAIRERVIDALMRAGIKADIEQIYDLDEIGRQGITATPALMINGELKIAGIQPTVAQIEAWLREIHS</sequence>
<feature type="domain" description="Thioredoxin-like fold" evidence="1">
    <location>
        <begin position="83"/>
        <end position="156"/>
    </location>
</feature>
<reference evidence="2 3" key="1">
    <citation type="submission" date="2020-08" db="EMBL/GenBank/DDBJ databases">
        <title>Bridging the membrane lipid divide: bacteria of the FCB group superphylum have the potential to synthesize archaeal ether lipids.</title>
        <authorList>
            <person name="Villanueva L."/>
            <person name="Von Meijenfeldt F.A.B."/>
            <person name="Westbye A.B."/>
            <person name="Yadav S."/>
            <person name="Hopmans E.C."/>
            <person name="Dutilh B.E."/>
            <person name="Sinninghe Damste J.S."/>
        </authorList>
    </citation>
    <scope>NUCLEOTIDE SEQUENCE [LARGE SCALE GENOMIC DNA]</scope>
    <source>
        <strain evidence="2">NIOZ-UU81</strain>
    </source>
</reference>
<dbReference type="InterPro" id="IPR005243">
    <property type="entry name" value="THIRX-like_proc"/>
</dbReference>
<organism evidence="2 3">
    <name type="scientific">Candidatus Desulfatifera sulfidica</name>
    <dbReference type="NCBI Taxonomy" id="2841691"/>
    <lineage>
        <taxon>Bacteria</taxon>
        <taxon>Pseudomonadati</taxon>
        <taxon>Thermodesulfobacteriota</taxon>
        <taxon>Desulfobulbia</taxon>
        <taxon>Desulfobulbales</taxon>
        <taxon>Desulfobulbaceae</taxon>
        <taxon>Candidatus Desulfatifera</taxon>
    </lineage>
</organism>
<evidence type="ECO:0000313" key="2">
    <source>
        <dbReference type="EMBL" id="MBC8208237.1"/>
    </source>
</evidence>
<dbReference type="AlphaFoldDB" id="A0A8J6TDE6"/>